<evidence type="ECO:0000313" key="1">
    <source>
        <dbReference type="EMBL" id="KAA6367323.1"/>
    </source>
</evidence>
<dbReference type="EMBL" id="SNRW01018453">
    <property type="protein sequence ID" value="KAA6367323.1"/>
    <property type="molecule type" value="Genomic_DNA"/>
</dbReference>
<dbReference type="Gene3D" id="3.30.200.20">
    <property type="entry name" value="Phosphorylase Kinase, domain 1"/>
    <property type="match status" value="1"/>
</dbReference>
<name>A0A5J4UAY2_9EUKA</name>
<evidence type="ECO:0000313" key="2">
    <source>
        <dbReference type="Proteomes" id="UP000324800"/>
    </source>
</evidence>
<feature type="non-terminal residue" evidence="1">
    <location>
        <position position="53"/>
    </location>
</feature>
<reference evidence="1 2" key="1">
    <citation type="submission" date="2019-03" db="EMBL/GenBank/DDBJ databases">
        <title>Single cell metagenomics reveals metabolic interactions within the superorganism composed of flagellate Streblomastix strix and complex community of Bacteroidetes bacteria on its surface.</title>
        <authorList>
            <person name="Treitli S.C."/>
            <person name="Kolisko M."/>
            <person name="Husnik F."/>
            <person name="Keeling P."/>
            <person name="Hampl V."/>
        </authorList>
    </citation>
    <scope>NUCLEOTIDE SEQUENCE [LARGE SCALE GENOMIC DNA]</scope>
    <source>
        <strain evidence="1">ST1C</strain>
    </source>
</reference>
<dbReference type="Proteomes" id="UP000324800">
    <property type="component" value="Unassembled WGS sequence"/>
</dbReference>
<protein>
    <submittedName>
        <fullName evidence="1">Uncharacterized protein</fullName>
    </submittedName>
</protein>
<sequence length="53" mass="5956">MKSEDIALNVGDIINDTYKLVRKISQGKRCTIFCAVDKQMQQVAIKAEKDIQG</sequence>
<organism evidence="1 2">
    <name type="scientific">Streblomastix strix</name>
    <dbReference type="NCBI Taxonomy" id="222440"/>
    <lineage>
        <taxon>Eukaryota</taxon>
        <taxon>Metamonada</taxon>
        <taxon>Preaxostyla</taxon>
        <taxon>Oxymonadida</taxon>
        <taxon>Streblomastigidae</taxon>
        <taxon>Streblomastix</taxon>
    </lineage>
</organism>
<accession>A0A5J4UAY2</accession>
<dbReference type="AlphaFoldDB" id="A0A5J4UAY2"/>
<gene>
    <name evidence="1" type="ORF">EZS28_037149</name>
</gene>
<comment type="caution">
    <text evidence="1">The sequence shown here is derived from an EMBL/GenBank/DDBJ whole genome shotgun (WGS) entry which is preliminary data.</text>
</comment>
<proteinExistence type="predicted"/>